<dbReference type="InterPro" id="IPR007780">
    <property type="entry name" value="NAD_Glu_DH_bac"/>
</dbReference>
<dbReference type="RefSeq" id="WP_052033691.1">
    <property type="nucleotide sequence ID" value="NZ_BAWF01000094.1"/>
</dbReference>
<dbReference type="GO" id="GO:0004352">
    <property type="term" value="F:glutamate dehydrogenase (NAD+) activity"/>
    <property type="evidence" value="ECO:0007669"/>
    <property type="project" value="InterPro"/>
</dbReference>
<dbReference type="AlphaFoldDB" id="X0QGK7"/>
<dbReference type="SUPFAM" id="SSF53223">
    <property type="entry name" value="Aminoacid dehydrogenase-like, N-terminal domain"/>
    <property type="match status" value="1"/>
</dbReference>
<evidence type="ECO:0000259" key="1">
    <source>
        <dbReference type="Pfam" id="PF05088"/>
    </source>
</evidence>
<feature type="domain" description="NAD-specific glutamate dehydrogenase C-terminal" evidence="2">
    <location>
        <begin position="712"/>
        <end position="880"/>
    </location>
</feature>
<dbReference type="SUPFAM" id="SSF51735">
    <property type="entry name" value="NAD(P)-binding Rossmann-fold domains"/>
    <property type="match status" value="1"/>
</dbReference>
<evidence type="ECO:0000313" key="4">
    <source>
        <dbReference type="Proteomes" id="UP000019491"/>
    </source>
</evidence>
<evidence type="ECO:0000259" key="2">
    <source>
        <dbReference type="Pfam" id="PF21074"/>
    </source>
</evidence>
<feature type="domain" description="NAD-glutamate dehydrogenase catalytic" evidence="1">
    <location>
        <begin position="183"/>
        <end position="667"/>
    </location>
</feature>
<dbReference type="Proteomes" id="UP000019491">
    <property type="component" value="Unassembled WGS sequence"/>
</dbReference>
<accession>X0QGK7</accession>
<dbReference type="PANTHER" id="PTHR43403:SF1">
    <property type="entry name" value="NAD-SPECIFIC GLUTAMATE DEHYDROGENASE"/>
    <property type="match status" value="1"/>
</dbReference>
<organism evidence="3 4">
    <name type="scientific">Rhodococcus wratislaviensis NBRC 100605</name>
    <dbReference type="NCBI Taxonomy" id="1219028"/>
    <lineage>
        <taxon>Bacteria</taxon>
        <taxon>Bacillati</taxon>
        <taxon>Actinomycetota</taxon>
        <taxon>Actinomycetes</taxon>
        <taxon>Mycobacteriales</taxon>
        <taxon>Nocardiaceae</taxon>
        <taxon>Rhodococcus</taxon>
    </lineage>
</organism>
<dbReference type="GO" id="GO:0006538">
    <property type="term" value="P:L-glutamate catabolic process"/>
    <property type="evidence" value="ECO:0007669"/>
    <property type="project" value="InterPro"/>
</dbReference>
<sequence length="1021" mass="109911">MTIQTDSTVDYSPTASGHPQVTFEHTATGMAAVVGWPGTEPLLVDVCAMFESFGLRTAAHRQVSADDAEGTGSVHEFAFAGSSFSTPVLDHIAAAFEAGSAGRWRIDQYARLVATAGIDWREAVLVRAMCRFLRQTQLGFSETYLVDSLASNPDFVRALVTLFRAQLDPARTGDPQRANAALTDLVDSATTLDEDRIRRALQAFVLAVVRTNWFQRDAQGQPKPYLSFKIDSGRLATRGRVVPFREIFVHSDEVEGIHVRSGAVARGGLRWSNRSEDFRTEVLGLMKTQSVKNAPIVPMGAKGAFVVRSADTPARAGYATFIRGLLDITDNIVDGAVVHPADTLCLDGEDAYLVVAADKGTATFSDLANGIAAEYNFWLGDAFASGGSAGYDHKAMGITARGAWLSVERHFQEAGHDIDTAEFSVVGIGDMSGDVFGNGMLLSRNIRLVGAFDHRHIFLDPDPDAAVSYRERERLFGLPTSSWTDYDREKISTGGGVWSRSAKSITLSPQVQGCLGIESSSLDPDELIQALLRAPVDLLWNGGIGTYVRAASETDVDAQDPANDRVRVSAGELRCAVIGEGGNLGLTQQARIDYAGDGGRINADFIDNAAGVATSDFEVNIKIALDAAVRAGSLSPERRASLLAQVADDVASRVLDDSASQILAISLASAQARHLLDRHVRLIGNLEKVGGINPRTEGLPSPAELKRRATSGHGLTRPEIAILLAQSKNLVSQELLASTVPDDEVFAARLTEYFPDAITENVAAQIAAHPLRREIIATSIADELINRVGPGAIFWLQERFGITTSEVASAYAAVSAIYELDALWERALEGPGTGIERPESLLDTSWLIEHAVSWLLRRRRGIVVPEREIDRFADSVRKLVELPRGERPLDADLPGALQFADTADSLGISVERVAEVHHELGQRLGIGWVVDALSDRTGSTHWDVLAAAAVHDDLSDLHHALTVRVLSDDGTGTGNAVAAWCEAHSHDLHRFELVVDAVRGDGEVDLAKTCAVTAALRALDN</sequence>
<dbReference type="PANTHER" id="PTHR43403">
    <property type="entry name" value="NAD-SPECIFIC GLUTAMATE DEHYDROGENASE"/>
    <property type="match status" value="1"/>
</dbReference>
<dbReference type="GO" id="GO:0004069">
    <property type="term" value="F:L-aspartate:2-oxoglutarate aminotransferase activity"/>
    <property type="evidence" value="ECO:0007669"/>
    <property type="project" value="InterPro"/>
</dbReference>
<keyword evidence="4" id="KW-1185">Reference proteome</keyword>
<dbReference type="EMBL" id="BAWF01000094">
    <property type="protein sequence ID" value="GAF49986.1"/>
    <property type="molecule type" value="Genomic_DNA"/>
</dbReference>
<comment type="caution">
    <text evidence="3">The sequence shown here is derived from an EMBL/GenBank/DDBJ whole genome shotgun (WGS) entry which is preliminary data.</text>
</comment>
<gene>
    <name evidence="3" type="ORF">RW1_094_00250</name>
</gene>
<name>X0QGK7_RHOWR</name>
<dbReference type="InterPro" id="IPR048381">
    <property type="entry name" value="GDH_C"/>
</dbReference>
<dbReference type="Pfam" id="PF05088">
    <property type="entry name" value="Bac_GDH_CD"/>
    <property type="match status" value="1"/>
</dbReference>
<dbReference type="Pfam" id="PF21074">
    <property type="entry name" value="GDH_C"/>
    <property type="match status" value="2"/>
</dbReference>
<dbReference type="InterPro" id="IPR036291">
    <property type="entry name" value="NAD(P)-bd_dom_sf"/>
</dbReference>
<reference evidence="3 4" key="1">
    <citation type="submission" date="2014-02" db="EMBL/GenBank/DDBJ databases">
        <title>Whole genome shotgun sequence of Rhodococcus wratislaviensis NBRC 100605.</title>
        <authorList>
            <person name="Hosoyama A."/>
            <person name="Tsuchikane K."/>
            <person name="Yoshida I."/>
            <person name="Ohji S."/>
            <person name="Ichikawa N."/>
            <person name="Yamazoe A."/>
            <person name="Fujita N."/>
        </authorList>
    </citation>
    <scope>NUCLEOTIDE SEQUENCE [LARGE SCALE GENOMIC DNA]</scope>
    <source>
        <strain evidence="3 4">NBRC 100605</strain>
    </source>
</reference>
<evidence type="ECO:0000313" key="3">
    <source>
        <dbReference type="EMBL" id="GAF49986.1"/>
    </source>
</evidence>
<dbReference type="InterPro" id="IPR028971">
    <property type="entry name" value="NAD-GDH_cat"/>
</dbReference>
<dbReference type="OrthoDB" id="9758052at2"/>
<feature type="domain" description="NAD-specific glutamate dehydrogenase C-terminal" evidence="2">
    <location>
        <begin position="894"/>
        <end position="1017"/>
    </location>
</feature>
<dbReference type="Pfam" id="PF21078">
    <property type="entry name" value="GDH_HM3"/>
    <property type="match status" value="1"/>
</dbReference>
<protein>
    <submittedName>
        <fullName evidence="3">Putative NAD-dependent glutamate dehydrogenase</fullName>
    </submittedName>
</protein>
<dbReference type="InterPro" id="IPR049056">
    <property type="entry name" value="NAD_Glu_DH_HM3"/>
</dbReference>
<proteinExistence type="predicted"/>
<dbReference type="InterPro" id="IPR046346">
    <property type="entry name" value="Aminoacid_DH-like_N_sf"/>
</dbReference>
<dbReference type="Gene3D" id="3.40.50.720">
    <property type="entry name" value="NAD(P)-binding Rossmann-like Domain"/>
    <property type="match status" value="1"/>
</dbReference>